<dbReference type="GeneID" id="85484537"/>
<reference evidence="1 2" key="1">
    <citation type="submission" date="2016-10" db="EMBL/GenBank/DDBJ databases">
        <authorList>
            <person name="de Groot N.N."/>
        </authorList>
    </citation>
    <scope>NUCLEOTIDE SEQUENCE [LARGE SCALE GENOMIC DNA]</scope>
    <source>
        <strain evidence="1 2">DSM 44908</strain>
    </source>
</reference>
<protein>
    <submittedName>
        <fullName evidence="1">Uncharacterized protein</fullName>
    </submittedName>
</protein>
<sequence length="145" mass="16294">MFRIAKYTEEEQRQAAELAGDIGIAAAKRELGYPGSWATLKRWCEEQGIEIELDELKSKAAEFNSFYGDTEQIIVYQEAIVRSRELMEDRSLTPADLDKLTNAIRKATDAIRAIQGKATSVRPAAEDMTDVEALKLYEQYQAGSL</sequence>
<dbReference type="Proteomes" id="UP000182054">
    <property type="component" value="Unassembled WGS sequence"/>
</dbReference>
<dbReference type="EMBL" id="FOJN01000002">
    <property type="protein sequence ID" value="SFA41301.1"/>
    <property type="molecule type" value="Genomic_DNA"/>
</dbReference>
<dbReference type="AlphaFoldDB" id="A0A1I0SP61"/>
<proteinExistence type="predicted"/>
<evidence type="ECO:0000313" key="1">
    <source>
        <dbReference type="EMBL" id="SFA41301.1"/>
    </source>
</evidence>
<gene>
    <name evidence="1" type="ORF">SAMN05444374_10256</name>
</gene>
<dbReference type="OrthoDB" id="1676087at2"/>
<accession>A0A1I0SP61</accession>
<dbReference type="RefSeq" id="WP_068360483.1">
    <property type="nucleotide sequence ID" value="NZ_FOJN01000002.1"/>
</dbReference>
<organism evidence="1 2">
    <name type="scientific">Rhodococcoides kroppenstedtii</name>
    <dbReference type="NCBI Taxonomy" id="293050"/>
    <lineage>
        <taxon>Bacteria</taxon>
        <taxon>Bacillati</taxon>
        <taxon>Actinomycetota</taxon>
        <taxon>Actinomycetes</taxon>
        <taxon>Mycobacteriales</taxon>
        <taxon>Nocardiaceae</taxon>
        <taxon>Rhodococcoides</taxon>
    </lineage>
</organism>
<evidence type="ECO:0000313" key="2">
    <source>
        <dbReference type="Proteomes" id="UP000182054"/>
    </source>
</evidence>
<name>A0A1I0SP61_9NOCA</name>